<dbReference type="CTD" id="2176"/>
<dbReference type="RefSeq" id="XP_042189297.1">
    <property type="nucleotide sequence ID" value="XM_042333363.1"/>
</dbReference>
<dbReference type="InterPro" id="IPR000686">
    <property type="entry name" value="FANCC"/>
</dbReference>
<gene>
    <name evidence="2" type="primary">fancc</name>
</gene>
<evidence type="ECO:0000313" key="3">
    <source>
        <dbReference type="Proteomes" id="UP000314986"/>
    </source>
</evidence>
<dbReference type="GO" id="GO:0036297">
    <property type="term" value="P:interstrand cross-link repair"/>
    <property type="evidence" value="ECO:0007669"/>
    <property type="project" value="InterPro"/>
</dbReference>
<accession>V9KJI3</accession>
<sequence length="584" mass="66778">MAKATSILASSFEFWLNKAIEWGQTTTFESQQDVCLHLSKLQEFLKQIYGTIQHMNTTETIRLFPLIGQLLGRLCWMPFIVAHDECQQNLLQCLWCLYSADPHNAVELKANEWIQILLRSLTDVDDDGVRSFIQTLHYPEKEYHSKLLRNIVSSLVKELQHYQSDRNSTYLRTLTCTTVPPRRLRDISTICLPIVTLPDVAPLVDALLTCQEGGLDETLSTDFLDCVSNALQQKKIVLSESAVVNLWLRYLPSLEQTAIHLIESLVSNPYKSLQEIEDIIKDSLLLKASACHPSLYRILDGIFRSILLETDGHPRAIAILQAFTRCFVQTLQQMQIQMPLKVYFPHNHQSLVMALSRHPSDIPSAVWSKHLSNIVQILKRNVQEAEVTRKAENLFQNWFLLAHFGDWVNIAGQELMRREDEITEMLLWLLMFYYKPSNQSQQEDHLLADVKLLYDHLKVLVNATHLNLEDLQTALTARHLSTEQSPLKDMTNHLIMSFLLCSAGGHGIAKESVQLLTLTGDAADGVFELLGSIAHRQNKQRHKDSTDYQSQMTIKLLQEVLSETQPRTVQPTHTPLKGVFHSFQ</sequence>
<proteinExistence type="evidence at transcript level"/>
<dbReference type="GeneID" id="103182826"/>
<dbReference type="GeneTree" id="ENSGT00390000016390"/>
<dbReference type="Proteomes" id="UP000314986">
    <property type="component" value="Unassembled WGS sequence"/>
</dbReference>
<dbReference type="OrthoDB" id="10046159at2759"/>
<dbReference type="Pfam" id="PF02106">
    <property type="entry name" value="Fanconi_C"/>
    <property type="match status" value="1"/>
</dbReference>
<dbReference type="GO" id="GO:0043240">
    <property type="term" value="C:Fanconi anaemia nuclear complex"/>
    <property type="evidence" value="ECO:0007669"/>
    <property type="project" value="InterPro"/>
</dbReference>
<reference evidence="3" key="2">
    <citation type="journal article" date="2007" name="PLoS Biol.">
        <title>Survey sequencing and comparative analysis of the elephant shark (Callorhinchus milii) genome.</title>
        <authorList>
            <person name="Venkatesh B."/>
            <person name="Kirkness E.F."/>
            <person name="Loh Y.H."/>
            <person name="Halpern A.L."/>
            <person name="Lee A.P."/>
            <person name="Johnson J."/>
            <person name="Dandona N."/>
            <person name="Viswanathan L.D."/>
            <person name="Tay A."/>
            <person name="Venter J.C."/>
            <person name="Strausberg R.L."/>
            <person name="Brenner S."/>
        </authorList>
    </citation>
    <scope>NUCLEOTIDE SEQUENCE [LARGE SCALE GENOMIC DNA]</scope>
</reference>
<reference evidence="3" key="1">
    <citation type="journal article" date="2006" name="Science">
        <title>Ancient noncoding elements conserved in the human genome.</title>
        <authorList>
            <person name="Venkatesh B."/>
            <person name="Kirkness E.F."/>
            <person name="Loh Y.H."/>
            <person name="Halpern A.L."/>
            <person name="Lee A.P."/>
            <person name="Johnson J."/>
            <person name="Dandona N."/>
            <person name="Viswanathan L.D."/>
            <person name="Tay A."/>
            <person name="Venter J.C."/>
            <person name="Strausberg R.L."/>
            <person name="Brenner S."/>
        </authorList>
    </citation>
    <scope>NUCLEOTIDE SEQUENCE [LARGE SCALE GENOMIC DNA]</scope>
</reference>
<dbReference type="PRINTS" id="PR00494">
    <property type="entry name" value="FANCONICGENE"/>
</dbReference>
<dbReference type="EMBL" id="JW866062">
    <property type="protein sequence ID" value="AFO98579.1"/>
    <property type="molecule type" value="mRNA"/>
</dbReference>
<name>V9KJI3_CALMI</name>
<organism evidence="1">
    <name type="scientific">Callorhinchus milii</name>
    <name type="common">Ghost shark</name>
    <dbReference type="NCBI Taxonomy" id="7868"/>
    <lineage>
        <taxon>Eukaryota</taxon>
        <taxon>Metazoa</taxon>
        <taxon>Chordata</taxon>
        <taxon>Craniata</taxon>
        <taxon>Vertebrata</taxon>
        <taxon>Chondrichthyes</taxon>
        <taxon>Holocephali</taxon>
        <taxon>Chimaeriformes</taxon>
        <taxon>Callorhinchidae</taxon>
        <taxon>Callorhinchus</taxon>
    </lineage>
</organism>
<reference evidence="1 3" key="3">
    <citation type="journal article" date="2014" name="Nature">
        <title>Elephant shark genome provides unique insights into gnathostome evolution.</title>
        <authorList>
            <consortium name="International Elephant Shark Genome Sequencing Consortium"/>
            <person name="Venkatesh B."/>
            <person name="Lee A.P."/>
            <person name="Ravi V."/>
            <person name="Maurya A.K."/>
            <person name="Lian M.M."/>
            <person name="Swann J.B."/>
            <person name="Ohta Y."/>
            <person name="Flajnik M.F."/>
            <person name="Sutoh Y."/>
            <person name="Kasahara M."/>
            <person name="Hoon S."/>
            <person name="Gangu V."/>
            <person name="Roy S.W."/>
            <person name="Irimia M."/>
            <person name="Korzh V."/>
            <person name="Kondrychyn I."/>
            <person name="Lim Z.W."/>
            <person name="Tay B.H."/>
            <person name="Tohari S."/>
            <person name="Kong K.W."/>
            <person name="Ho S."/>
            <person name="Lorente-Galdos B."/>
            <person name="Quilez J."/>
            <person name="Marques-Bonet T."/>
            <person name="Raney B.J."/>
            <person name="Ingham P.W."/>
            <person name="Tay A."/>
            <person name="Hillier L.W."/>
            <person name="Minx P."/>
            <person name="Boehm T."/>
            <person name="Wilson R.K."/>
            <person name="Brenner S."/>
            <person name="Warren W.C."/>
        </authorList>
    </citation>
    <scope>NUCLEOTIDE SEQUENCE</scope>
    <source>
        <tissue evidence="1">Testis</tissue>
    </source>
</reference>
<evidence type="ECO:0000313" key="1">
    <source>
        <dbReference type="EMBL" id="AFO98579.1"/>
    </source>
</evidence>
<dbReference type="STRING" id="7868.ENSCMIP00000026139"/>
<protein>
    <submittedName>
        <fullName evidence="1">Fanconi anemia group C protein-like protein</fullName>
    </submittedName>
</protein>
<dbReference type="AlphaFoldDB" id="V9KJI3"/>
<dbReference type="Ensembl" id="ENSCMIT00000026567.1">
    <property type="protein sequence ID" value="ENSCMIP00000026139.1"/>
    <property type="gene ID" value="ENSCMIG00000011477.1"/>
</dbReference>
<dbReference type="GO" id="GO:0034599">
    <property type="term" value="P:cellular response to oxidative stress"/>
    <property type="evidence" value="ECO:0007669"/>
    <property type="project" value="TreeGrafter"/>
</dbReference>
<dbReference type="OMA" id="RWHHRAS"/>
<dbReference type="KEGG" id="cmk:103182826"/>
<keyword evidence="3" id="KW-1185">Reference proteome</keyword>
<dbReference type="PANTHER" id="PTHR16798:SF0">
    <property type="entry name" value="FANCONI ANEMIA GROUP C PROTEIN"/>
    <property type="match status" value="1"/>
</dbReference>
<reference evidence="2" key="4">
    <citation type="submission" date="2025-05" db="UniProtKB">
        <authorList>
            <consortium name="Ensembl"/>
        </authorList>
    </citation>
    <scope>IDENTIFICATION</scope>
</reference>
<dbReference type="PANTHER" id="PTHR16798">
    <property type="entry name" value="FANCONI ANEMIA GROUP C PROTEIN FANCC"/>
    <property type="match status" value="1"/>
</dbReference>
<dbReference type="GO" id="GO:0006289">
    <property type="term" value="P:nucleotide-excision repair"/>
    <property type="evidence" value="ECO:0007669"/>
    <property type="project" value="TreeGrafter"/>
</dbReference>
<evidence type="ECO:0000313" key="2">
    <source>
        <dbReference type="Ensembl" id="ENSCMIP00000026139.1"/>
    </source>
</evidence>